<gene>
    <name evidence="1" type="ORF">A3B10_01680</name>
</gene>
<evidence type="ECO:0000313" key="1">
    <source>
        <dbReference type="EMBL" id="OGE96378.1"/>
    </source>
</evidence>
<accession>A0A1F5Q2M9</accession>
<organism evidence="1 2">
    <name type="scientific">Candidatus Doudnabacteria bacterium RIFCSPLOWO2_01_FULL_44_21</name>
    <dbReference type="NCBI Taxonomy" id="1817841"/>
    <lineage>
        <taxon>Bacteria</taxon>
        <taxon>Candidatus Doudnaibacteriota</taxon>
    </lineage>
</organism>
<reference evidence="1 2" key="1">
    <citation type="journal article" date="2016" name="Nat. Commun.">
        <title>Thousands of microbial genomes shed light on interconnected biogeochemical processes in an aquifer system.</title>
        <authorList>
            <person name="Anantharaman K."/>
            <person name="Brown C.T."/>
            <person name="Hug L.A."/>
            <person name="Sharon I."/>
            <person name="Castelle C.J."/>
            <person name="Probst A.J."/>
            <person name="Thomas B.C."/>
            <person name="Singh A."/>
            <person name="Wilkins M.J."/>
            <person name="Karaoz U."/>
            <person name="Brodie E.L."/>
            <person name="Williams K.H."/>
            <person name="Hubbard S.S."/>
            <person name="Banfield J.F."/>
        </authorList>
    </citation>
    <scope>NUCLEOTIDE SEQUENCE [LARGE SCALE GENOMIC DNA]</scope>
</reference>
<protein>
    <submittedName>
        <fullName evidence="1">Uncharacterized protein</fullName>
    </submittedName>
</protein>
<proteinExistence type="predicted"/>
<dbReference type="Proteomes" id="UP000177281">
    <property type="component" value="Unassembled WGS sequence"/>
</dbReference>
<dbReference type="AlphaFoldDB" id="A0A1F5Q2M9"/>
<comment type="caution">
    <text evidence="1">The sequence shown here is derived from an EMBL/GenBank/DDBJ whole genome shotgun (WGS) entry which is preliminary data.</text>
</comment>
<sequence length="169" mass="19276">MDRLSGFAKARRDKAWEFMAEVTAQDRNFDWVFRMVWGSADALILYSQTDYPGIPADVREGVANHVAVAAHIADFWRFYEEQPWQNSPAWAIKQEDRRLRSLLPENATKHLKQDFVRRVFAGFALDGFLLRKGCFGRNPVILGVESSGVAVLQNAALEPKEQIPVIQLK</sequence>
<name>A0A1F5Q2M9_9BACT</name>
<evidence type="ECO:0000313" key="2">
    <source>
        <dbReference type="Proteomes" id="UP000177281"/>
    </source>
</evidence>
<dbReference type="EMBL" id="MFFB01000005">
    <property type="protein sequence ID" value="OGE96378.1"/>
    <property type="molecule type" value="Genomic_DNA"/>
</dbReference>